<feature type="compositionally biased region" description="Basic residues" evidence="2">
    <location>
        <begin position="1079"/>
        <end position="1090"/>
    </location>
</feature>
<reference evidence="4" key="1">
    <citation type="journal article" date="2017" name="Nat. Microbiol.">
        <title>Global analysis of biosynthetic gene clusters reveals vast potential of secondary metabolite production in Penicillium species.</title>
        <authorList>
            <person name="Nielsen J.C."/>
            <person name="Grijseels S."/>
            <person name="Prigent S."/>
            <person name="Ji B."/>
            <person name="Dainat J."/>
            <person name="Nielsen K.F."/>
            <person name="Frisvad J.C."/>
            <person name="Workman M."/>
            <person name="Nielsen J."/>
        </authorList>
    </citation>
    <scope>NUCLEOTIDE SEQUENCE [LARGE SCALE GENOMIC DNA]</scope>
    <source>
        <strain evidence="4">IBT 29486</strain>
    </source>
</reference>
<name>A0A1V6R596_9EURO</name>
<feature type="region of interest" description="Disordered" evidence="2">
    <location>
        <begin position="919"/>
        <end position="1090"/>
    </location>
</feature>
<evidence type="ECO:0000313" key="3">
    <source>
        <dbReference type="EMBL" id="OQD96481.1"/>
    </source>
</evidence>
<feature type="coiled-coil region" evidence="1">
    <location>
        <begin position="104"/>
        <end position="138"/>
    </location>
</feature>
<feature type="compositionally biased region" description="Low complexity" evidence="2">
    <location>
        <begin position="1031"/>
        <end position="1049"/>
    </location>
</feature>
<dbReference type="PANTHER" id="PTHR45615">
    <property type="entry name" value="MYOSIN HEAVY CHAIN, NON-MUSCLE"/>
    <property type="match status" value="1"/>
</dbReference>
<accession>A0A1V6R596</accession>
<comment type="caution">
    <text evidence="3">The sequence shown here is derived from an EMBL/GenBank/DDBJ whole genome shotgun (WGS) entry which is preliminary data.</text>
</comment>
<sequence length="1090" mass="121567">MDVDSPNPNPRKRLSGRFPSVPLPTKAQDPRLVGIPRQSTDSQSSNAQQTHPTTPAKPTFIQRPAGDSLPHVPPLSIPDSAPGPTSTEKQSAPSHQGALFISDLVNSLIKVNQSEEKKERLEKEIISISKNLQRAKQSPQYPSVITLFQQQLDAAKDELANHVKSITQHRSLSNQAQDKINSTLRQSKPQPQIEKITERVASLESTVEGIVQGHCPTAGSEDSNKGNAEIGTVQVDTQGQDIAELKGRLHEVQQALNNPKGLDHALEYIKKIANSVADQSRRNGVFTSQISSLEDEVKAADKKLDDKVVAVKQMVDTVEEERNISNKQLEIDISDLGWKLKNTNEQLEVKFSAIESDLRSLNDKQHDLNNSASTQVSQIEIELQAQMRQATEQITAQENHLASLITQQKNGGTGGQFSSERTPTPHSGILTRVVSLEKKIQSHAELLTNIKKLHQDVDVMRLSELDTLRRKHELRQNTLEEKYDDTSQKVEGLATKTEEMFKKQTTLVTSVHQFKLSLPGHLEQLRTYLKSGLDGFETRLTPLSDLAETVKNCKGTIEAHSTAIRSLEQRWNNIHSADLVSLMARAMQEMYPSIDQLSQQLTAYRAEIETRISALKTDADAFKAETKVFKEDTNRFKADTEKAQADARNAQDSAAQAAQVSPEQLQTLGQLPTLLQQVKHLFDKLVPIETLINEHSVELQKNLEQRSELHNRITAQDDTIGGIAQKADEQVEELETITQHTRHIDPLINQLNAHISQLQEVRQEIDKLNKAARVSSTDTITDLDRLQRRLQDLENRNTTEDTGLDEVRKRLKVLEGQITAENAGLDALRTQLKDLEGRNSIEDQDLDELWTQLKAFEDWKPPVSLEEFIELRDKVNMYIKRLRNAEDTFKALGAATTNLDFNEEPTSNALDKPMEQRIHGQETPPFQPNNRLFTPRPVATPSTVPKGPTLGGYPIQLNGKGQTDNFTTSVSRSNYPVMHAPQPSHTLSGPSNSHPSPYSGKSAEPRQVQNLKGRRRVSSVTDSDDEINTTESSSVVESSPAPSSSAPASFVPGLSKKDKKKAKKRAEQAQENSKAPNRTAKKRKRTKQDE</sequence>
<dbReference type="Gene3D" id="1.10.287.1490">
    <property type="match status" value="2"/>
</dbReference>
<evidence type="ECO:0000256" key="1">
    <source>
        <dbReference type="SAM" id="Coils"/>
    </source>
</evidence>
<organism evidence="3 4">
    <name type="scientific">Penicillium vulpinum</name>
    <dbReference type="NCBI Taxonomy" id="29845"/>
    <lineage>
        <taxon>Eukaryota</taxon>
        <taxon>Fungi</taxon>
        <taxon>Dikarya</taxon>
        <taxon>Ascomycota</taxon>
        <taxon>Pezizomycotina</taxon>
        <taxon>Eurotiomycetes</taxon>
        <taxon>Eurotiomycetidae</taxon>
        <taxon>Eurotiales</taxon>
        <taxon>Aspergillaceae</taxon>
        <taxon>Penicillium</taxon>
    </lineage>
</organism>
<feature type="coiled-coil region" evidence="1">
    <location>
        <begin position="748"/>
        <end position="845"/>
    </location>
</feature>
<feature type="compositionally biased region" description="Polar residues" evidence="2">
    <location>
        <begin position="83"/>
        <end position="94"/>
    </location>
</feature>
<keyword evidence="1" id="KW-0175">Coiled coil</keyword>
<feature type="region of interest" description="Disordered" evidence="2">
    <location>
        <begin position="1"/>
        <end position="95"/>
    </location>
</feature>
<feature type="compositionally biased region" description="Polar residues" evidence="2">
    <location>
        <begin position="983"/>
        <end position="996"/>
    </location>
</feature>
<dbReference type="Proteomes" id="UP000191518">
    <property type="component" value="Unassembled WGS sequence"/>
</dbReference>
<dbReference type="PANTHER" id="PTHR45615:SF80">
    <property type="entry name" value="GRIP DOMAIN-CONTAINING PROTEIN"/>
    <property type="match status" value="1"/>
</dbReference>
<feature type="compositionally biased region" description="Polar residues" evidence="2">
    <location>
        <begin position="37"/>
        <end position="53"/>
    </location>
</feature>
<dbReference type="STRING" id="29845.A0A1V6R596"/>
<dbReference type="EMBL" id="MDYP01000091">
    <property type="protein sequence ID" value="OQD96481.1"/>
    <property type="molecule type" value="Genomic_DNA"/>
</dbReference>
<feature type="compositionally biased region" description="Polar residues" evidence="2">
    <location>
        <begin position="959"/>
        <end position="974"/>
    </location>
</feature>
<evidence type="ECO:0000313" key="4">
    <source>
        <dbReference type="Proteomes" id="UP000191518"/>
    </source>
</evidence>
<proteinExistence type="predicted"/>
<dbReference type="AlphaFoldDB" id="A0A1V6R596"/>
<protein>
    <submittedName>
        <fullName evidence="3">Uncharacterized protein</fullName>
    </submittedName>
</protein>
<keyword evidence="4" id="KW-1185">Reference proteome</keyword>
<feature type="coiled-coil region" evidence="1">
    <location>
        <begin position="326"/>
        <end position="407"/>
    </location>
</feature>
<evidence type="ECO:0000256" key="2">
    <source>
        <dbReference type="SAM" id="MobiDB-lite"/>
    </source>
</evidence>
<gene>
    <name evidence="3" type="ORF">PENVUL_c091G05288</name>
</gene>
<dbReference type="SUPFAM" id="SSF58113">
    <property type="entry name" value="Apolipoprotein A-I"/>
    <property type="match status" value="1"/>
</dbReference>